<evidence type="ECO:0000256" key="8">
    <source>
        <dbReference type="PIRSR" id="PIRSR601461-1"/>
    </source>
</evidence>
<evidence type="ECO:0000256" key="11">
    <source>
        <dbReference type="SAM" id="SignalP"/>
    </source>
</evidence>
<keyword evidence="5 9" id="KW-0378">Hydrolase</keyword>
<dbReference type="FunFam" id="2.40.70.10:FF:000011">
    <property type="entry name" value="Aspartic protease"/>
    <property type="match status" value="1"/>
</dbReference>
<dbReference type="GO" id="GO:0006508">
    <property type="term" value="P:proteolysis"/>
    <property type="evidence" value="ECO:0007669"/>
    <property type="project" value="UniProtKB-KW"/>
</dbReference>
<dbReference type="PANTHER" id="PTHR47966:SF65">
    <property type="entry name" value="ASPARTIC-TYPE ENDOPEPTIDASE"/>
    <property type="match status" value="1"/>
</dbReference>
<dbReference type="Gene3D" id="2.40.70.10">
    <property type="entry name" value="Acid Proteases"/>
    <property type="match status" value="2"/>
</dbReference>
<organism evidence="13 14">
    <name type="scientific">Conoideocrella luteorostrata</name>
    <dbReference type="NCBI Taxonomy" id="1105319"/>
    <lineage>
        <taxon>Eukaryota</taxon>
        <taxon>Fungi</taxon>
        <taxon>Dikarya</taxon>
        <taxon>Ascomycota</taxon>
        <taxon>Pezizomycotina</taxon>
        <taxon>Sordariomycetes</taxon>
        <taxon>Hypocreomycetidae</taxon>
        <taxon>Hypocreales</taxon>
        <taxon>Clavicipitaceae</taxon>
        <taxon>Conoideocrella</taxon>
    </lineage>
</organism>
<comment type="similarity">
    <text evidence="1 9">Belongs to the peptidase A1 family.</text>
</comment>
<evidence type="ECO:0000313" key="14">
    <source>
        <dbReference type="Proteomes" id="UP001251528"/>
    </source>
</evidence>
<evidence type="ECO:0000256" key="3">
    <source>
        <dbReference type="ARBA" id="ARBA00022729"/>
    </source>
</evidence>
<dbReference type="CDD" id="cd05474">
    <property type="entry name" value="SAP_like"/>
    <property type="match status" value="1"/>
</dbReference>
<dbReference type="Proteomes" id="UP001251528">
    <property type="component" value="Unassembled WGS sequence"/>
</dbReference>
<evidence type="ECO:0000256" key="9">
    <source>
        <dbReference type="RuleBase" id="RU000454"/>
    </source>
</evidence>
<evidence type="ECO:0000256" key="7">
    <source>
        <dbReference type="ARBA" id="ARBA00068059"/>
    </source>
</evidence>
<dbReference type="PROSITE" id="PS00141">
    <property type="entry name" value="ASP_PROTEASE"/>
    <property type="match status" value="1"/>
</dbReference>
<keyword evidence="3 11" id="KW-0732">Signal</keyword>
<proteinExistence type="inferred from homology"/>
<keyword evidence="14" id="KW-1185">Reference proteome</keyword>
<dbReference type="PRINTS" id="PR00792">
    <property type="entry name" value="PEPSIN"/>
</dbReference>
<dbReference type="InterPro" id="IPR021109">
    <property type="entry name" value="Peptidase_aspartic_dom_sf"/>
</dbReference>
<evidence type="ECO:0000313" key="13">
    <source>
        <dbReference type="EMBL" id="KAK2592530.1"/>
    </source>
</evidence>
<dbReference type="GO" id="GO:0004190">
    <property type="term" value="F:aspartic-type endopeptidase activity"/>
    <property type="evidence" value="ECO:0007669"/>
    <property type="project" value="UniProtKB-KW"/>
</dbReference>
<dbReference type="PANTHER" id="PTHR47966">
    <property type="entry name" value="BETA-SITE APP-CLEAVING ENZYME, ISOFORM A-RELATED"/>
    <property type="match status" value="1"/>
</dbReference>
<evidence type="ECO:0000256" key="1">
    <source>
        <dbReference type="ARBA" id="ARBA00007447"/>
    </source>
</evidence>
<evidence type="ECO:0000259" key="12">
    <source>
        <dbReference type="PROSITE" id="PS51767"/>
    </source>
</evidence>
<dbReference type="EMBL" id="JASWJB010000261">
    <property type="protein sequence ID" value="KAK2592530.1"/>
    <property type="molecule type" value="Genomic_DNA"/>
</dbReference>
<evidence type="ECO:0000256" key="5">
    <source>
        <dbReference type="ARBA" id="ARBA00022801"/>
    </source>
</evidence>
<keyword evidence="4 9" id="KW-0064">Aspartyl protease</keyword>
<evidence type="ECO:0000256" key="4">
    <source>
        <dbReference type="ARBA" id="ARBA00022750"/>
    </source>
</evidence>
<dbReference type="AlphaFoldDB" id="A0AAJ0FXH8"/>
<dbReference type="Pfam" id="PF00026">
    <property type="entry name" value="Asp"/>
    <property type="match status" value="1"/>
</dbReference>
<dbReference type="SUPFAM" id="SSF50630">
    <property type="entry name" value="Acid proteases"/>
    <property type="match status" value="1"/>
</dbReference>
<feature type="active site" evidence="8">
    <location>
        <position position="284"/>
    </location>
</feature>
<protein>
    <recommendedName>
        <fullName evidence="7">Probable aspartic-type endopeptidase OPSB</fullName>
    </recommendedName>
    <alternativeName>
        <fullName evidence="6">Probable aspartic-type endopeptidase opsB</fullName>
    </alternativeName>
</protein>
<feature type="domain" description="Peptidase A1" evidence="12">
    <location>
        <begin position="73"/>
        <end position="402"/>
    </location>
</feature>
<dbReference type="InterPro" id="IPR001969">
    <property type="entry name" value="Aspartic_peptidase_AS"/>
</dbReference>
<keyword evidence="2 9" id="KW-0645">Protease</keyword>
<evidence type="ECO:0000256" key="2">
    <source>
        <dbReference type="ARBA" id="ARBA00022670"/>
    </source>
</evidence>
<feature type="chain" id="PRO_5042610450" description="Probable aspartic-type endopeptidase OPSB" evidence="11">
    <location>
        <begin position="21"/>
        <end position="481"/>
    </location>
</feature>
<comment type="caution">
    <text evidence="13">The sequence shown here is derived from an EMBL/GenBank/DDBJ whole genome shotgun (WGS) entry which is preliminary data.</text>
</comment>
<name>A0AAJ0FXH8_9HYPO</name>
<dbReference type="PROSITE" id="PS51767">
    <property type="entry name" value="PEPTIDASE_A1"/>
    <property type="match status" value="1"/>
</dbReference>
<dbReference type="InterPro" id="IPR001461">
    <property type="entry name" value="Aspartic_peptidase_A1"/>
</dbReference>
<reference evidence="13" key="1">
    <citation type="submission" date="2023-06" db="EMBL/GenBank/DDBJ databases">
        <title>Conoideocrella luteorostrata (Hypocreales: Clavicipitaceae), a potential biocontrol fungus for elongate hemlock scale in United States Christmas tree production areas.</title>
        <authorList>
            <person name="Barrett H."/>
            <person name="Lovett B."/>
            <person name="Macias A.M."/>
            <person name="Stajich J.E."/>
            <person name="Kasson M.T."/>
        </authorList>
    </citation>
    <scope>NUCLEOTIDE SEQUENCE</scope>
    <source>
        <strain evidence="13">ARSEF 14590</strain>
    </source>
</reference>
<feature type="signal peptide" evidence="11">
    <location>
        <begin position="1"/>
        <end position="20"/>
    </location>
</feature>
<gene>
    <name evidence="13" type="ORF">QQS21_009775</name>
</gene>
<feature type="compositionally biased region" description="Polar residues" evidence="10">
    <location>
        <begin position="420"/>
        <end position="437"/>
    </location>
</feature>
<evidence type="ECO:0000256" key="6">
    <source>
        <dbReference type="ARBA" id="ARBA00067536"/>
    </source>
</evidence>
<sequence length="481" mass="51062">MKSMSNFVFVFSTILQIADSLSIQPRAHVAQARVVGLPIHRSEIQDPVAHDKRRMQRRNAPVTGELDNLQTLYFLNTTLGTPPQSVRLHVDTGSSDMWVNTPSSRLCSLSQQPCSYSQTYTANKSSTYEYVGSYFNISYVDNSGAAGDYATDIMRFSGQNISSFQFGIGYDSASAQNVLGIGYPNNEVQVVRAGKQSYHNLPAKMQADGMIPSTAFSLWLNDVDANTGNILFGGVDTSKFEGSLVSVPIQKVNNAYSQFFVTMTGLKVGSTTAASDTALGVLLDTGSSLTYLPNNITTKIYSLVNAVYQDAEGAAFIPCSMRNKNTSLTFQFSSPASITVSLAEMILDLRDLTGKKVTFDNNVEACLFGIAPAGDSTSVLGDTFLRSAYVVYDMDNNEISLANAKTNVTTSNVIEITSGSNGVPSATKASNPVTATTGLPGASGGSNKKTSQSDSAAAGVAPSIEVLLLVVAAVGAAFMFG</sequence>
<dbReference type="InterPro" id="IPR033876">
    <property type="entry name" value="SAP-like"/>
</dbReference>
<feature type="active site" evidence="8">
    <location>
        <position position="91"/>
    </location>
</feature>
<accession>A0AAJ0FXH8</accession>
<dbReference type="InterPro" id="IPR033121">
    <property type="entry name" value="PEPTIDASE_A1"/>
</dbReference>
<evidence type="ECO:0000256" key="10">
    <source>
        <dbReference type="SAM" id="MobiDB-lite"/>
    </source>
</evidence>
<feature type="region of interest" description="Disordered" evidence="10">
    <location>
        <begin position="420"/>
        <end position="453"/>
    </location>
</feature>